<dbReference type="InterPro" id="IPR027417">
    <property type="entry name" value="P-loop_NTPase"/>
</dbReference>
<protein>
    <submittedName>
        <fullName evidence="1">Chromatin remodeling complex ATPase</fullName>
    </submittedName>
</protein>
<name>A0A8S5MTU2_9CAUD</name>
<accession>A0A8S5MTU2</accession>
<proteinExistence type="predicted"/>
<evidence type="ECO:0000313" key="1">
    <source>
        <dbReference type="EMBL" id="DAD85745.1"/>
    </source>
</evidence>
<dbReference type="EMBL" id="BK014987">
    <property type="protein sequence ID" value="DAD85745.1"/>
    <property type="molecule type" value="Genomic_DNA"/>
</dbReference>
<organism evidence="1">
    <name type="scientific">Siphoviridae sp. ctb1k4</name>
    <dbReference type="NCBI Taxonomy" id="2826391"/>
    <lineage>
        <taxon>Viruses</taxon>
        <taxon>Duplodnaviria</taxon>
        <taxon>Heunggongvirae</taxon>
        <taxon>Uroviricota</taxon>
        <taxon>Caudoviricetes</taxon>
    </lineage>
</organism>
<reference evidence="1" key="1">
    <citation type="journal article" date="2021" name="Proc. Natl. Acad. Sci. U.S.A.">
        <title>A Catalog of Tens of Thousands of Viruses from Human Metagenomes Reveals Hidden Associations with Chronic Diseases.</title>
        <authorList>
            <person name="Tisza M.J."/>
            <person name="Buck C.B."/>
        </authorList>
    </citation>
    <scope>NUCLEOTIDE SEQUENCE</scope>
    <source>
        <strain evidence="1">Ctb1k4</strain>
    </source>
</reference>
<dbReference type="SUPFAM" id="SSF52540">
    <property type="entry name" value="P-loop containing nucleoside triphosphate hydrolases"/>
    <property type="match status" value="2"/>
</dbReference>
<dbReference type="Gene3D" id="3.40.50.300">
    <property type="entry name" value="P-loop containing nucleotide triphosphate hydrolases"/>
    <property type="match status" value="2"/>
</dbReference>
<sequence length="513" mass="59546">MAIQLYDHQRKALGSMKTGCILCGGVGSGKSRTGLAYYYLQEGGNLDTDNYVPMKNPRDLYIITTARKRDTCEWQGELAPFLLSPNPEANYYKNKVVIDSWNNIAKYKEVTGAFFIFDEQRVVGYGAWTKAFLKIAKTNDWILLSATPGDTWQDYIPVFIANGFYRNKTDFVDQHIIYDWRAKYPKIDRYLNTGRLIRLRNRILVNMDFKRHTISHHEDIYVQYDIQKYKQATRTRWDPFKDEPITTAGGLCYVWRKIVNSDDSRQIALLEIFEDHPKMIVFYNFDYELDILKNLYYGENVEVAEWNGHKHQPIPTCESWVYLVQYNAGAEGWNCISTDTIVFYSQNYSYKIMQQSAGRIDRMNTPFTDLYFYHLKSRAGIDLGISKSLSEKKDFNEGRYAHGIVFKNQPISFAELPYVKQVGQRVAETGGDPSWVTKIVDKDDPYAVFLEKGKSNNPRYGTMYPSVCPMFQGYWLLGGTGSVQCSRCKNLIPGIQWDFVCKDHPEKCIYKQN</sequence>